<proteinExistence type="predicted"/>
<dbReference type="OrthoDB" id="60822at2759"/>
<keyword evidence="1" id="KW-0472">Membrane</keyword>
<sequence>MNNLDKTPNNAYKLPYMEYCSQATRIADLLPDNVKPNAIGGIDYGSMVLFDFLSFDAFLFCGYYRILMASEQIFPMIGVMTPPP</sequence>
<comment type="caution">
    <text evidence="2">The sequence shown here is derived from an EMBL/GenBank/DDBJ whole genome shotgun (WGS) entry which is preliminary data.</text>
</comment>
<accession>A0A5B6VAX9</accession>
<dbReference type="Proteomes" id="UP000325315">
    <property type="component" value="Unassembled WGS sequence"/>
</dbReference>
<keyword evidence="3" id="KW-1185">Reference proteome</keyword>
<feature type="transmembrane region" description="Helical" evidence="1">
    <location>
        <begin position="44"/>
        <end position="66"/>
    </location>
</feature>
<evidence type="ECO:0000313" key="2">
    <source>
        <dbReference type="EMBL" id="KAA3466161.1"/>
    </source>
</evidence>
<organism evidence="2 3">
    <name type="scientific">Gossypium australe</name>
    <dbReference type="NCBI Taxonomy" id="47621"/>
    <lineage>
        <taxon>Eukaryota</taxon>
        <taxon>Viridiplantae</taxon>
        <taxon>Streptophyta</taxon>
        <taxon>Embryophyta</taxon>
        <taxon>Tracheophyta</taxon>
        <taxon>Spermatophyta</taxon>
        <taxon>Magnoliopsida</taxon>
        <taxon>eudicotyledons</taxon>
        <taxon>Gunneridae</taxon>
        <taxon>Pentapetalae</taxon>
        <taxon>rosids</taxon>
        <taxon>malvids</taxon>
        <taxon>Malvales</taxon>
        <taxon>Malvaceae</taxon>
        <taxon>Malvoideae</taxon>
        <taxon>Gossypium</taxon>
    </lineage>
</organism>
<reference evidence="2" key="1">
    <citation type="submission" date="2019-08" db="EMBL/GenBank/DDBJ databases">
        <authorList>
            <person name="Liu F."/>
        </authorList>
    </citation>
    <scope>NUCLEOTIDE SEQUENCE [LARGE SCALE GENOMIC DNA]</scope>
    <source>
        <strain evidence="2">PA1801</strain>
        <tissue evidence="2">Leaf</tissue>
    </source>
</reference>
<evidence type="ECO:0000313" key="3">
    <source>
        <dbReference type="Proteomes" id="UP000325315"/>
    </source>
</evidence>
<keyword evidence="1" id="KW-1133">Transmembrane helix</keyword>
<dbReference type="AlphaFoldDB" id="A0A5B6VAX9"/>
<dbReference type="EMBL" id="SMMG02000007">
    <property type="protein sequence ID" value="KAA3466161.1"/>
    <property type="molecule type" value="Genomic_DNA"/>
</dbReference>
<name>A0A5B6VAX9_9ROSI</name>
<keyword evidence="1" id="KW-0812">Transmembrane</keyword>
<protein>
    <submittedName>
        <fullName evidence="2">Uncharacterized protein</fullName>
    </submittedName>
</protein>
<evidence type="ECO:0000256" key="1">
    <source>
        <dbReference type="SAM" id="Phobius"/>
    </source>
</evidence>
<gene>
    <name evidence="2" type="ORF">EPI10_001275</name>
</gene>